<keyword evidence="1" id="KW-0472">Membrane</keyword>
<dbReference type="PANTHER" id="PTHR41282">
    <property type="entry name" value="CONSERVED TRANSMEMBRANE PROTEIN-RELATED"/>
    <property type="match status" value="1"/>
</dbReference>
<feature type="transmembrane region" description="Helical" evidence="1">
    <location>
        <begin position="38"/>
        <end position="56"/>
    </location>
</feature>
<protein>
    <submittedName>
        <fullName evidence="2">Uncharacterized membrane protein, YccA/Bax inhibitor family</fullName>
    </submittedName>
</protein>
<dbReference type="PIRSF" id="PIRSF009160">
    <property type="entry name" value="UCP009160"/>
    <property type="match status" value="1"/>
</dbReference>
<feature type="transmembrane region" description="Helical" evidence="1">
    <location>
        <begin position="95"/>
        <end position="115"/>
    </location>
</feature>
<keyword evidence="3" id="KW-1185">Reference proteome</keyword>
<feature type="transmembrane region" description="Helical" evidence="1">
    <location>
        <begin position="68"/>
        <end position="88"/>
    </location>
</feature>
<keyword evidence="1" id="KW-0812">Transmembrane</keyword>
<feature type="transmembrane region" description="Helical" evidence="1">
    <location>
        <begin position="121"/>
        <end position="140"/>
    </location>
</feature>
<accession>A0A1M5DGQ9</accession>
<evidence type="ECO:0000256" key="1">
    <source>
        <dbReference type="SAM" id="Phobius"/>
    </source>
</evidence>
<feature type="transmembrane region" description="Helical" evidence="1">
    <location>
        <begin position="152"/>
        <end position="177"/>
    </location>
</feature>
<evidence type="ECO:0000313" key="3">
    <source>
        <dbReference type="Proteomes" id="UP000184164"/>
    </source>
</evidence>
<dbReference type="EMBL" id="FQUM01000007">
    <property type="protein sequence ID" value="SHF66157.1"/>
    <property type="molecule type" value="Genomic_DNA"/>
</dbReference>
<feature type="transmembrane region" description="Helical" evidence="1">
    <location>
        <begin position="223"/>
        <end position="241"/>
    </location>
</feature>
<dbReference type="AlphaFoldDB" id="A0A1M5DGQ9"/>
<dbReference type="InterPro" id="IPR010539">
    <property type="entry name" value="BaxI_1-like"/>
</dbReference>
<name>A0A1M5DGQ9_9BACT</name>
<dbReference type="OrthoDB" id="116480at2"/>
<sequence length="254" mass="27090">MNLTKSSNPALSERVFNREHATASSEVMTVNGTVNKTALSLLLVIAAALFTWNKFFNAATPESGMSAVVPWLAIGGIGGFITALVTIFRPKSGGVSTPIYAVFEGLLLGGLSAVFESMYSGIVMRAVALTLAVFAAMLFFYRSGIIKVTRKFMLGVFAATAGIALVYFVSFIAGLFGAQLGFLYGNSNLSIGISLVVVAVAALNLVLDFSFIETSAAQGAPKYMEWYGAFGLMVTLVWLYLEILRLLSKLASRD</sequence>
<feature type="transmembrane region" description="Helical" evidence="1">
    <location>
        <begin position="189"/>
        <end position="211"/>
    </location>
</feature>
<organism evidence="2 3">
    <name type="scientific">Mariniphaga anaerophila</name>
    <dbReference type="NCBI Taxonomy" id="1484053"/>
    <lineage>
        <taxon>Bacteria</taxon>
        <taxon>Pseudomonadati</taxon>
        <taxon>Bacteroidota</taxon>
        <taxon>Bacteroidia</taxon>
        <taxon>Marinilabiliales</taxon>
        <taxon>Prolixibacteraceae</taxon>
        <taxon>Mariniphaga</taxon>
    </lineage>
</organism>
<proteinExistence type="predicted"/>
<gene>
    <name evidence="2" type="ORF">SAMN05444274_10793</name>
</gene>
<dbReference type="STRING" id="1484053.SAMN05444274_10793"/>
<dbReference type="Proteomes" id="UP000184164">
    <property type="component" value="Unassembled WGS sequence"/>
</dbReference>
<evidence type="ECO:0000313" key="2">
    <source>
        <dbReference type="EMBL" id="SHF66157.1"/>
    </source>
</evidence>
<dbReference type="PANTHER" id="PTHR41282:SF1">
    <property type="entry name" value="CONSERVED TRANSMEMBRANE PROTEIN-RELATED"/>
    <property type="match status" value="1"/>
</dbReference>
<dbReference type="Pfam" id="PF12811">
    <property type="entry name" value="BaxI_1"/>
    <property type="match status" value="1"/>
</dbReference>
<reference evidence="2 3" key="1">
    <citation type="submission" date="2016-11" db="EMBL/GenBank/DDBJ databases">
        <authorList>
            <person name="Jaros S."/>
            <person name="Januszkiewicz K."/>
            <person name="Wedrychowicz H."/>
        </authorList>
    </citation>
    <scope>NUCLEOTIDE SEQUENCE [LARGE SCALE GENOMIC DNA]</scope>
    <source>
        <strain evidence="2 3">DSM 26910</strain>
    </source>
</reference>
<keyword evidence="1" id="KW-1133">Transmembrane helix</keyword>